<dbReference type="NCBIfam" id="TIGR00110">
    <property type="entry name" value="ilvD"/>
    <property type="match status" value="1"/>
</dbReference>
<protein>
    <recommendedName>
        <fullName evidence="14 15">Dihydroxy-acid dehydratase</fullName>
        <shortName evidence="15">DAD</shortName>
        <ecNumber evidence="14 15">4.2.1.9</ecNumber>
    </recommendedName>
</protein>
<dbReference type="EC" id="4.2.1.9" evidence="14 15"/>
<dbReference type="SUPFAM" id="SSF52016">
    <property type="entry name" value="LeuD/IlvD-like"/>
    <property type="match status" value="1"/>
</dbReference>
<evidence type="ECO:0000256" key="10">
    <source>
        <dbReference type="ARBA" id="ARBA00023304"/>
    </source>
</evidence>
<evidence type="ECO:0000256" key="2">
    <source>
        <dbReference type="ARBA" id="ARBA00006486"/>
    </source>
</evidence>
<evidence type="ECO:0000256" key="6">
    <source>
        <dbReference type="ARBA" id="ARBA00022842"/>
    </source>
</evidence>
<dbReference type="AlphaFoldDB" id="A0A5B8M5Q9"/>
<feature type="binding site" description="via carbamate group" evidence="15">
    <location>
        <position position="124"/>
    </location>
    <ligand>
        <name>Mg(2+)</name>
        <dbReference type="ChEBI" id="CHEBI:18420"/>
    </ligand>
</feature>
<gene>
    <name evidence="15 18" type="primary">ilvD</name>
    <name evidence="18" type="ORF">FPZ11_12285</name>
</gene>
<dbReference type="InterPro" id="IPR004404">
    <property type="entry name" value="DihydroxyA_deHydtase"/>
</dbReference>
<evidence type="ECO:0000256" key="15">
    <source>
        <dbReference type="HAMAP-Rule" id="MF_00012"/>
    </source>
</evidence>
<dbReference type="FunFam" id="3.50.30.80:FF:000001">
    <property type="entry name" value="Dihydroxy-acid dehydratase"/>
    <property type="match status" value="1"/>
</dbReference>
<feature type="binding site" evidence="15">
    <location>
        <position position="496"/>
    </location>
    <ligand>
        <name>Mg(2+)</name>
        <dbReference type="ChEBI" id="CHEBI:18420"/>
    </ligand>
</feature>
<evidence type="ECO:0000256" key="8">
    <source>
        <dbReference type="ARBA" id="ARBA00023014"/>
    </source>
</evidence>
<dbReference type="Proteomes" id="UP000320216">
    <property type="component" value="Chromosome"/>
</dbReference>
<dbReference type="InterPro" id="IPR000581">
    <property type="entry name" value="ILV_EDD_N"/>
</dbReference>
<keyword evidence="7 15" id="KW-0408">Iron</keyword>
<keyword evidence="9 15" id="KW-0456">Lyase</keyword>
<dbReference type="InterPro" id="IPR042096">
    <property type="entry name" value="Dihydro-acid_dehy_C"/>
</dbReference>
<comment type="catalytic activity">
    <reaction evidence="15">
        <text>(2R,3R)-2,3-dihydroxy-3-methylpentanoate = (S)-3-methyl-2-oxopentanoate + H2O</text>
        <dbReference type="Rhea" id="RHEA:27694"/>
        <dbReference type="ChEBI" id="CHEBI:15377"/>
        <dbReference type="ChEBI" id="CHEBI:35146"/>
        <dbReference type="ChEBI" id="CHEBI:49258"/>
        <dbReference type="EC" id="4.2.1.9"/>
    </reaction>
</comment>
<sequence>MPALRSRTVTHGRNMAGARALMRASGVDAGDFGKPIIAVANSFTEFVPGHTHLQPVGRIVSEAIKQAGGIAREFNTIAVDDGIAMGHGGMLYSLPSRDLIADSVEYMVNAHCADALVCISNCDKITPGMLLAALRLNIPTVFVSGGPMESGRAVLVDGSVRTLDLIDAMADSANESVSDADLLRIEEAACPTCGSCSGMFTANSMNCLVEAMGLALPGNGSTLATHTARRALYEQAGALTVQLAHRYYDEDDASVLPRNVATPAAFGNAMALDIAMGGSTNTILHLLAAAHEAGVSFGLPEIDALSRRVPCLAKVAPNIAHDRTYYMEDVHRAGGIPAILGELKRAGLLDTSVHAVHSPSLDEWLDAWDVRGGFASEEASDLWYAAPGGKRSATAFSQSERWAALDTDAEGGCIRDKEHAYTVDGGLAVLRGNLAENGCVVKTAGVDASIHTFAGPAVVFDSQEAACEGILNKRVKEGDVVVIRYEGPRGGPGMQEMLYPTSFLKGRGLGKACALITDGRFSGGTSGLSIGHVAPEAAAGGTIALVEDGDRILIDIPDRSIVLDVPADVLEERRRAIEDAGGYRPHGRERVVSPALRAYALMATSADTGAVRDVDAVERAVAAQRAGANALA</sequence>
<feature type="binding site" evidence="15">
    <location>
        <position position="81"/>
    </location>
    <ligand>
        <name>Mg(2+)</name>
        <dbReference type="ChEBI" id="CHEBI:18420"/>
    </ligand>
</feature>
<dbReference type="GO" id="GO:0051537">
    <property type="term" value="F:2 iron, 2 sulfur cluster binding"/>
    <property type="evidence" value="ECO:0007669"/>
    <property type="project" value="UniProtKB-UniRule"/>
</dbReference>
<comment type="caution">
    <text evidence="15">Lacks conserved residue(s) required for the propagation of feature annotation.</text>
</comment>
<dbReference type="SUPFAM" id="SSF143975">
    <property type="entry name" value="IlvD/EDD N-terminal domain-like"/>
    <property type="match status" value="1"/>
</dbReference>
<feature type="domain" description="Dihydroxy-acid/6-phosphogluconate dehydratase C-terminal" evidence="17">
    <location>
        <begin position="413"/>
        <end position="610"/>
    </location>
</feature>
<comment type="cofactor">
    <cofactor evidence="15">
        <name>[2Fe-2S] cluster</name>
        <dbReference type="ChEBI" id="CHEBI:190135"/>
    </cofactor>
    <text evidence="15">Binds 1 [2Fe-2S] cluster per subunit. This cluster acts as a Lewis acid cofactor.</text>
</comment>
<dbReference type="Gene3D" id="3.50.30.80">
    <property type="entry name" value="IlvD/EDD C-terminal domain-like"/>
    <property type="match status" value="1"/>
</dbReference>
<comment type="catalytic activity">
    <reaction evidence="11">
        <text>(2R)-2,3-dihydroxy-3-methylbutanoate = 3-methyl-2-oxobutanoate + H2O</text>
        <dbReference type="Rhea" id="RHEA:24809"/>
        <dbReference type="ChEBI" id="CHEBI:11851"/>
        <dbReference type="ChEBI" id="CHEBI:15377"/>
        <dbReference type="ChEBI" id="CHEBI:49072"/>
        <dbReference type="EC" id="4.2.1.9"/>
    </reaction>
    <physiologicalReaction direction="left-to-right" evidence="11">
        <dbReference type="Rhea" id="RHEA:24810"/>
    </physiologicalReaction>
</comment>
<evidence type="ECO:0000256" key="3">
    <source>
        <dbReference type="ARBA" id="ARBA00022605"/>
    </source>
</evidence>
<evidence type="ECO:0000256" key="9">
    <source>
        <dbReference type="ARBA" id="ARBA00023239"/>
    </source>
</evidence>
<evidence type="ECO:0000256" key="5">
    <source>
        <dbReference type="ARBA" id="ARBA00022723"/>
    </source>
</evidence>
<comment type="cofactor">
    <cofactor evidence="1 15">
        <name>Mg(2+)</name>
        <dbReference type="ChEBI" id="CHEBI:18420"/>
    </cofactor>
</comment>
<dbReference type="KEGG" id="huw:FPZ11_12285"/>
<evidence type="ECO:0000256" key="14">
    <source>
        <dbReference type="ARBA" id="ARBA00029490"/>
    </source>
</evidence>
<dbReference type="HAMAP" id="MF_00012">
    <property type="entry name" value="IlvD"/>
    <property type="match status" value="1"/>
</dbReference>
<name>A0A5B8M5Q9_9MICO</name>
<dbReference type="PROSITE" id="PS00886">
    <property type="entry name" value="ILVD_EDD_1"/>
    <property type="match status" value="1"/>
</dbReference>
<dbReference type="PROSITE" id="PS00887">
    <property type="entry name" value="ILVD_EDD_2"/>
    <property type="match status" value="1"/>
</dbReference>
<comment type="pathway">
    <text evidence="13 15">Amino-acid biosynthesis; L-isoleucine biosynthesis; L-isoleucine from 2-oxobutanoate: step 3/4.</text>
</comment>
<reference evidence="18 19" key="1">
    <citation type="submission" date="2019-07" db="EMBL/GenBank/DDBJ databases">
        <title>Full genome sequence of Humibacter sp. WJ7-1.</title>
        <authorList>
            <person name="Im W.-T."/>
        </authorList>
    </citation>
    <scope>NUCLEOTIDE SEQUENCE [LARGE SCALE GENOMIC DNA]</scope>
    <source>
        <strain evidence="18 19">WJ7-1</strain>
    </source>
</reference>
<keyword evidence="5 15" id="KW-0479">Metal-binding</keyword>
<comment type="function">
    <text evidence="15">Functions in the biosynthesis of branched-chain amino acids. Catalyzes the dehydration of (2R,3R)-2,3-dihydroxy-3-methylpentanoate (2,3-dihydroxy-3-methylvalerate) into 2-oxo-3-methylpentanoate (2-oxo-3-methylvalerate) and of (2R)-2,3-dihydroxy-3-methylbutanoate (2,3-dihydroxyisovalerate) into 2-oxo-3-methylbutanoate (2-oxoisovalerate), the penultimate precursor to L-isoleucine and L-valine, respectively.</text>
</comment>
<evidence type="ECO:0000259" key="16">
    <source>
        <dbReference type="Pfam" id="PF00920"/>
    </source>
</evidence>
<dbReference type="GO" id="GO:0009097">
    <property type="term" value="P:isoleucine biosynthetic process"/>
    <property type="evidence" value="ECO:0007669"/>
    <property type="project" value="UniProtKB-UniRule"/>
</dbReference>
<keyword evidence="10 15" id="KW-0100">Branched-chain amino acid biosynthesis</keyword>
<dbReference type="PANTHER" id="PTHR43661">
    <property type="entry name" value="D-XYLONATE DEHYDRATASE"/>
    <property type="match status" value="1"/>
</dbReference>
<evidence type="ECO:0000259" key="17">
    <source>
        <dbReference type="Pfam" id="PF24877"/>
    </source>
</evidence>
<keyword evidence="4 15" id="KW-0001">2Fe-2S</keyword>
<dbReference type="InterPro" id="IPR037237">
    <property type="entry name" value="IlvD/EDD_N"/>
</dbReference>
<dbReference type="UniPathway" id="UPA00047">
    <property type="reaction ID" value="UER00057"/>
</dbReference>
<feature type="domain" description="Dihydroxy-acid/6-phosphogluconate dehydratase N-terminal" evidence="16">
    <location>
        <begin position="34"/>
        <end position="363"/>
    </location>
</feature>
<evidence type="ECO:0000256" key="12">
    <source>
        <dbReference type="ARBA" id="ARBA00029436"/>
    </source>
</evidence>
<evidence type="ECO:0000256" key="11">
    <source>
        <dbReference type="ARBA" id="ARBA00029304"/>
    </source>
</evidence>
<proteinExistence type="inferred from homology"/>
<evidence type="ECO:0000256" key="7">
    <source>
        <dbReference type="ARBA" id="ARBA00023004"/>
    </source>
</evidence>
<keyword evidence="8 15" id="KW-0411">Iron-sulfur</keyword>
<feature type="binding site" evidence="15">
    <location>
        <position position="123"/>
    </location>
    <ligand>
        <name>Mg(2+)</name>
        <dbReference type="ChEBI" id="CHEBI:18420"/>
    </ligand>
</feature>
<dbReference type="NCBIfam" id="NF009103">
    <property type="entry name" value="PRK12448.1"/>
    <property type="match status" value="1"/>
</dbReference>
<evidence type="ECO:0000256" key="13">
    <source>
        <dbReference type="ARBA" id="ARBA00029437"/>
    </source>
</evidence>
<feature type="modified residue" description="N6-carboxylysine" evidence="15">
    <location>
        <position position="124"/>
    </location>
</feature>
<evidence type="ECO:0000313" key="18">
    <source>
        <dbReference type="EMBL" id="QDZ15429.1"/>
    </source>
</evidence>
<dbReference type="GO" id="GO:0000287">
    <property type="term" value="F:magnesium ion binding"/>
    <property type="evidence" value="ECO:0007669"/>
    <property type="project" value="UniProtKB-UniRule"/>
</dbReference>
<keyword evidence="6 15" id="KW-0460">Magnesium</keyword>
<comment type="subunit">
    <text evidence="15">Homodimer.</text>
</comment>
<dbReference type="UniPathway" id="UPA00049">
    <property type="reaction ID" value="UER00061"/>
</dbReference>
<comment type="pathway">
    <text evidence="12 15">Amino-acid biosynthesis; L-valine biosynthesis; L-valine from pyruvate: step 3/4.</text>
</comment>
<keyword evidence="3 15" id="KW-0028">Amino-acid biosynthesis</keyword>
<dbReference type="Pfam" id="PF24877">
    <property type="entry name" value="ILV_EDD_C"/>
    <property type="match status" value="1"/>
</dbReference>
<comment type="similarity">
    <text evidence="2 15">Belongs to the IlvD/Edd family.</text>
</comment>
<dbReference type="InterPro" id="IPR056740">
    <property type="entry name" value="ILV_EDD_C"/>
</dbReference>
<evidence type="ECO:0000256" key="4">
    <source>
        <dbReference type="ARBA" id="ARBA00022714"/>
    </source>
</evidence>
<dbReference type="GO" id="GO:0004160">
    <property type="term" value="F:dihydroxy-acid dehydratase activity"/>
    <property type="evidence" value="ECO:0007669"/>
    <property type="project" value="UniProtKB-UniRule"/>
</dbReference>
<dbReference type="InterPro" id="IPR020558">
    <property type="entry name" value="DiOHA_6PGluconate_deHydtase_CS"/>
</dbReference>
<dbReference type="GO" id="GO:0005829">
    <property type="term" value="C:cytosol"/>
    <property type="evidence" value="ECO:0007669"/>
    <property type="project" value="TreeGrafter"/>
</dbReference>
<evidence type="ECO:0000256" key="1">
    <source>
        <dbReference type="ARBA" id="ARBA00001946"/>
    </source>
</evidence>
<feature type="active site" description="Proton acceptor" evidence="15">
    <location>
        <position position="522"/>
    </location>
</feature>
<keyword evidence="19" id="KW-1185">Reference proteome</keyword>
<dbReference type="GO" id="GO:0009099">
    <property type="term" value="P:L-valine biosynthetic process"/>
    <property type="evidence" value="ECO:0007669"/>
    <property type="project" value="UniProtKB-UniRule"/>
</dbReference>
<organism evidence="18 19">
    <name type="scientific">Humibacter ginsenosidimutans</name>
    <dbReference type="NCBI Taxonomy" id="2599293"/>
    <lineage>
        <taxon>Bacteria</taxon>
        <taxon>Bacillati</taxon>
        <taxon>Actinomycetota</taxon>
        <taxon>Actinomycetes</taxon>
        <taxon>Micrococcales</taxon>
        <taxon>Microbacteriaceae</taxon>
        <taxon>Humibacter</taxon>
    </lineage>
</organism>
<dbReference type="EMBL" id="CP042305">
    <property type="protein sequence ID" value="QDZ15429.1"/>
    <property type="molecule type" value="Genomic_DNA"/>
</dbReference>
<dbReference type="PANTHER" id="PTHR43661:SF3">
    <property type="entry name" value="D-XYLONATE DEHYDRATASE YAGF-RELATED"/>
    <property type="match status" value="1"/>
</dbReference>
<accession>A0A5B8M5Q9</accession>
<dbReference type="Pfam" id="PF00920">
    <property type="entry name" value="ILVD_EDD_N"/>
    <property type="match status" value="1"/>
</dbReference>
<dbReference type="OrthoDB" id="9807077at2"/>
<dbReference type="RefSeq" id="WP_146321298.1">
    <property type="nucleotide sequence ID" value="NZ_CP042305.1"/>
</dbReference>
<evidence type="ECO:0000313" key="19">
    <source>
        <dbReference type="Proteomes" id="UP000320216"/>
    </source>
</evidence>